<dbReference type="KEGG" id="goe:100897505"/>
<reference evidence="5" key="1">
    <citation type="submission" date="2025-08" db="UniProtKB">
        <authorList>
            <consortium name="RefSeq"/>
        </authorList>
    </citation>
    <scope>IDENTIFICATION</scope>
</reference>
<proteinExistence type="predicted"/>
<keyword evidence="4" id="KW-1185">Reference proteome</keyword>
<evidence type="ECO:0000313" key="5">
    <source>
        <dbReference type="RefSeq" id="XP_003748141.1"/>
    </source>
</evidence>
<sequence>MEEPRATSFCVRMWLITATIAICLICTCFVMVKAPETKVEVSSTDMLLLDGVSGLWCQGQELVSTHKFNVYRFNDPEQSNTTKTRTEIDNVLVRLHIGPRKYQYLRYFLLSGSSVSVVAESDRRHRANGTVNVVKGKDEMNRCLKDLDEHANANDTDSEEDLNFAPVGHRRYKYLRWALKTRLFTGQSRGSLEVTASEDDHFHLIIVNDSNETDLSVTLRVSLTRIRFLVDGDDIVCNKVKHCLHHVGFGTDVRLVLDIPREPDAGRSMFVVRSVCRPRVFFYALLFILIPIIMLLITGLVIKAYSTLLTLPLHNRHDIRSRIARRIQTQLSVETGPSPAAPRIVQHAPPREYMQVLYHIPNDQGLMDRTPTPGTPPPSYASLEKSRKLTPPICCDKCLDRFEDEKPLMPPPPTYRE</sequence>
<keyword evidence="2" id="KW-0812">Transmembrane</keyword>
<keyword evidence="2" id="KW-0472">Membrane</keyword>
<dbReference type="AlphaFoldDB" id="A0AAJ6W0Q6"/>
<dbReference type="RefSeq" id="XP_003748141.1">
    <property type="nucleotide sequence ID" value="XM_003748093.2"/>
</dbReference>
<evidence type="ECO:0000313" key="4">
    <source>
        <dbReference type="Proteomes" id="UP000694867"/>
    </source>
</evidence>
<feature type="region of interest" description="Disordered" evidence="1">
    <location>
        <begin position="364"/>
        <end position="386"/>
    </location>
</feature>
<evidence type="ECO:0000259" key="3">
    <source>
        <dbReference type="Pfam" id="PF16041"/>
    </source>
</evidence>
<dbReference type="InterPro" id="IPR032010">
    <property type="entry name" value="APD1-4_M"/>
</dbReference>
<keyword evidence="2" id="KW-1133">Transmembrane helix</keyword>
<accession>A0AAJ6W0Q6</accession>
<feature type="transmembrane region" description="Helical" evidence="2">
    <location>
        <begin position="280"/>
        <end position="302"/>
    </location>
</feature>
<dbReference type="Proteomes" id="UP000694867">
    <property type="component" value="Unplaced"/>
</dbReference>
<evidence type="ECO:0000256" key="2">
    <source>
        <dbReference type="SAM" id="Phobius"/>
    </source>
</evidence>
<feature type="transmembrane region" description="Helical" evidence="2">
    <location>
        <begin position="12"/>
        <end position="32"/>
    </location>
</feature>
<protein>
    <submittedName>
        <fullName evidence="5">Uncharacterized protein LOC100897505</fullName>
    </submittedName>
</protein>
<dbReference type="GeneID" id="100897505"/>
<organism evidence="4 5">
    <name type="scientific">Galendromus occidentalis</name>
    <name type="common">western predatory mite</name>
    <dbReference type="NCBI Taxonomy" id="34638"/>
    <lineage>
        <taxon>Eukaryota</taxon>
        <taxon>Metazoa</taxon>
        <taxon>Ecdysozoa</taxon>
        <taxon>Arthropoda</taxon>
        <taxon>Chelicerata</taxon>
        <taxon>Arachnida</taxon>
        <taxon>Acari</taxon>
        <taxon>Parasitiformes</taxon>
        <taxon>Mesostigmata</taxon>
        <taxon>Gamasina</taxon>
        <taxon>Phytoseioidea</taxon>
        <taxon>Phytoseiidae</taxon>
        <taxon>Typhlodrominae</taxon>
        <taxon>Galendromus</taxon>
    </lineage>
</organism>
<dbReference type="PANTHER" id="PTHR39077:SF1">
    <property type="entry name" value="E3 UBIQUITIN-PROTEIN LIGASE APD1-4 MIDDLE DOMAIN-CONTAINING PROTEIN"/>
    <property type="match status" value="1"/>
</dbReference>
<dbReference type="Pfam" id="PF16041">
    <property type="entry name" value="APD1-4_M"/>
    <property type="match status" value="1"/>
</dbReference>
<name>A0AAJ6W0Q6_9ACAR</name>
<evidence type="ECO:0000256" key="1">
    <source>
        <dbReference type="SAM" id="MobiDB-lite"/>
    </source>
</evidence>
<dbReference type="PANTHER" id="PTHR39077">
    <property type="entry name" value="DUF4793 DOMAIN-CONTAINING PROTEIN"/>
    <property type="match status" value="1"/>
</dbReference>
<gene>
    <name evidence="5" type="primary">LOC100897505</name>
</gene>
<feature type="domain" description="E3 ubiquitin-protein ligase APD1-4 middle" evidence="3">
    <location>
        <begin position="192"/>
        <end position="297"/>
    </location>
</feature>